<gene>
    <name evidence="2" type="ORF">WFP14_17740</name>
</gene>
<protein>
    <recommendedName>
        <fullName evidence="4">Alpha-related fimbriae major subunit</fullName>
    </recommendedName>
</protein>
<dbReference type="RefSeq" id="WP_050076868.1">
    <property type="nucleotide sequence ID" value="NZ_CABHYX010000054.1"/>
</dbReference>
<organism evidence="2 3">
    <name type="scientific">Yersinia proxima</name>
    <dbReference type="NCBI Taxonomy" id="2890316"/>
    <lineage>
        <taxon>Bacteria</taxon>
        <taxon>Pseudomonadati</taxon>
        <taxon>Pseudomonadota</taxon>
        <taxon>Gammaproteobacteria</taxon>
        <taxon>Enterobacterales</taxon>
        <taxon>Yersiniaceae</taxon>
        <taxon>Yersinia</taxon>
    </lineage>
</organism>
<evidence type="ECO:0000313" key="2">
    <source>
        <dbReference type="EMBL" id="MFM1348392.1"/>
    </source>
</evidence>
<keyword evidence="1" id="KW-0732">Signal</keyword>
<evidence type="ECO:0000256" key="1">
    <source>
        <dbReference type="SAM" id="SignalP"/>
    </source>
</evidence>
<feature type="chain" id="PRO_5045106050" description="Alpha-related fimbriae major subunit" evidence="1">
    <location>
        <begin position="24"/>
        <end position="385"/>
    </location>
</feature>
<evidence type="ECO:0000313" key="3">
    <source>
        <dbReference type="Proteomes" id="UP001629523"/>
    </source>
</evidence>
<accession>A0ABW9F2J6</accession>
<name>A0ABW9F2J6_9GAMM</name>
<dbReference type="EMBL" id="JBBEST010000011">
    <property type="protein sequence ID" value="MFM1348392.1"/>
    <property type="molecule type" value="Genomic_DNA"/>
</dbReference>
<evidence type="ECO:0008006" key="4">
    <source>
        <dbReference type="Google" id="ProtNLM"/>
    </source>
</evidence>
<sequence>MKVNYKQLLIGLLLLVQFPAANADGENILYTPNYVGDYQQCSVKLLDDNSVEVSFNASLSPTNTLWVIATDPSLAHQDDDRGNLDLALRGLGEELNISSNDTKDIKFNLHRALLSLYFYHADGTRDLTIQLNNISDISLNGISPSSSNENTQGIQFNRRSLLPSDYYNVSFKIAANKLNNISIAATVGGEFSYKGQSYTVLSSQGVSFSPDGKQCRDFDPQADVAPEALKIDPKFRMGSAVWQLKTLDLDELLDKTTNNRGLLTQIIDAGNNRFCINYRSIATRNTQYMISATNINGLASKNKYFQLKEQEGSSFINYKVKLSSNENTGADFELPKDTKYIQLKSDNNQVMSDMCWTPKIELFSTDTTGKGSYSDILNFTIKPLA</sequence>
<proteinExistence type="predicted"/>
<dbReference type="Proteomes" id="UP001629523">
    <property type="component" value="Unassembled WGS sequence"/>
</dbReference>
<keyword evidence="3" id="KW-1185">Reference proteome</keyword>
<feature type="signal peptide" evidence="1">
    <location>
        <begin position="1"/>
        <end position="23"/>
    </location>
</feature>
<comment type="caution">
    <text evidence="2">The sequence shown here is derived from an EMBL/GenBank/DDBJ whole genome shotgun (WGS) entry which is preliminary data.</text>
</comment>
<reference evidence="2 3" key="1">
    <citation type="journal article" date="2024" name="Infect. Genet. Evol.">
        <title>Characteristics and comparative genome analysis of Yersinia enterocolitica and related species associated with human infections in Switzerland 2019-2023.</title>
        <authorList>
            <person name="Stevens M.J.A."/>
            <person name="Horlbog J.A."/>
            <person name="Diethelm A."/>
            <person name="Stephan R."/>
            <person name="Nuesch-Inderbinen M."/>
        </authorList>
    </citation>
    <scope>NUCLEOTIDE SEQUENCE [LARGE SCALE GENOMIC DNA]</scope>
    <source>
        <strain evidence="2 3">N20-0302</strain>
    </source>
</reference>